<protein>
    <submittedName>
        <fullName evidence="3">Uncharacterized protein</fullName>
    </submittedName>
</protein>
<keyword evidence="2" id="KW-0732">Signal</keyword>
<dbReference type="VEuPathDB" id="VectorBase:AEPI010682"/>
<feature type="chain" id="PRO_5008131878" evidence="2">
    <location>
        <begin position="33"/>
        <end position="208"/>
    </location>
</feature>
<reference evidence="4" key="1">
    <citation type="submission" date="2013-03" db="EMBL/GenBank/DDBJ databases">
        <title>The Genome Sequence of Anopheles epiroticus epiroticus2.</title>
        <authorList>
            <consortium name="The Broad Institute Genomics Platform"/>
            <person name="Neafsey D.E."/>
            <person name="Howell P."/>
            <person name="Walker B."/>
            <person name="Young S.K."/>
            <person name="Zeng Q."/>
            <person name="Gargeya S."/>
            <person name="Fitzgerald M."/>
            <person name="Haas B."/>
            <person name="Abouelleil A."/>
            <person name="Allen A.W."/>
            <person name="Alvarado L."/>
            <person name="Arachchi H.M."/>
            <person name="Berlin A.M."/>
            <person name="Chapman S.B."/>
            <person name="Gainer-Dewar J."/>
            <person name="Goldberg J."/>
            <person name="Griggs A."/>
            <person name="Gujja S."/>
            <person name="Hansen M."/>
            <person name="Howarth C."/>
            <person name="Imamovic A."/>
            <person name="Ireland A."/>
            <person name="Larimer J."/>
            <person name="McCowan C."/>
            <person name="Murphy C."/>
            <person name="Pearson M."/>
            <person name="Poon T.W."/>
            <person name="Priest M."/>
            <person name="Roberts A."/>
            <person name="Saif S."/>
            <person name="Shea T."/>
            <person name="Sisk P."/>
            <person name="Sykes S."/>
            <person name="Wortman J."/>
            <person name="Nusbaum C."/>
            <person name="Birren B."/>
        </authorList>
    </citation>
    <scope>NUCLEOTIDE SEQUENCE [LARGE SCALE GENOMIC DNA]</scope>
    <source>
        <strain evidence="4">Epiroticus2</strain>
    </source>
</reference>
<keyword evidence="4" id="KW-1185">Reference proteome</keyword>
<feature type="signal peptide" evidence="2">
    <location>
        <begin position="1"/>
        <end position="32"/>
    </location>
</feature>
<evidence type="ECO:0000313" key="3">
    <source>
        <dbReference type="EnsemblMetazoa" id="AEPI010682-PA"/>
    </source>
</evidence>
<organism evidence="3 4">
    <name type="scientific">Anopheles epiroticus</name>
    <dbReference type="NCBI Taxonomy" id="199890"/>
    <lineage>
        <taxon>Eukaryota</taxon>
        <taxon>Metazoa</taxon>
        <taxon>Ecdysozoa</taxon>
        <taxon>Arthropoda</taxon>
        <taxon>Hexapoda</taxon>
        <taxon>Insecta</taxon>
        <taxon>Pterygota</taxon>
        <taxon>Neoptera</taxon>
        <taxon>Endopterygota</taxon>
        <taxon>Diptera</taxon>
        <taxon>Nematocera</taxon>
        <taxon>Culicoidea</taxon>
        <taxon>Culicidae</taxon>
        <taxon>Anophelinae</taxon>
        <taxon>Anopheles</taxon>
    </lineage>
</organism>
<dbReference type="Proteomes" id="UP000075885">
    <property type="component" value="Unassembled WGS sequence"/>
</dbReference>
<name>A0A182PUP5_9DIPT</name>
<proteinExistence type="predicted"/>
<dbReference type="AlphaFoldDB" id="A0A182PUP5"/>
<sequence length="208" mass="21797">METVRSVVPSRWTMLGVVALLLALLLHPTVRAVEVGAGAGKQLGTVALAKHTTSDHVREVLGRVFGRDDRSRSGSHSSSSSEDRSGNVGRWGRNRDNCRYHPYGGHHNPLYSSPYGQQALYNPYSNPSYSFGGLNGGYGGATGAFLGSGFGGGYPAGVQQQFGYGGFGQGAGAYPYSAGWNAVGQSPYGGYGSQLVGGGYYNRGGLYV</sequence>
<evidence type="ECO:0000256" key="1">
    <source>
        <dbReference type="SAM" id="MobiDB-lite"/>
    </source>
</evidence>
<reference evidence="3" key="2">
    <citation type="submission" date="2020-05" db="UniProtKB">
        <authorList>
            <consortium name="EnsemblMetazoa"/>
        </authorList>
    </citation>
    <scope>IDENTIFICATION</scope>
    <source>
        <strain evidence="3">Epiroticus2</strain>
    </source>
</reference>
<evidence type="ECO:0000256" key="2">
    <source>
        <dbReference type="SAM" id="SignalP"/>
    </source>
</evidence>
<dbReference type="EnsemblMetazoa" id="AEPI010682-RA">
    <property type="protein sequence ID" value="AEPI010682-PA"/>
    <property type="gene ID" value="AEPI010682"/>
</dbReference>
<accession>A0A182PUP5</accession>
<evidence type="ECO:0000313" key="4">
    <source>
        <dbReference type="Proteomes" id="UP000075885"/>
    </source>
</evidence>
<feature type="region of interest" description="Disordered" evidence="1">
    <location>
        <begin position="64"/>
        <end position="93"/>
    </location>
</feature>